<dbReference type="PRINTS" id="PR00411">
    <property type="entry name" value="PNDRDTASEI"/>
</dbReference>
<dbReference type="InterPro" id="IPR016156">
    <property type="entry name" value="FAD/NAD-linked_Rdtase_dimer_sf"/>
</dbReference>
<dbReference type="InterPro" id="IPR036188">
    <property type="entry name" value="FAD/NAD-bd_sf"/>
</dbReference>
<gene>
    <name evidence="6" type="primary">pdhD</name>
    <name evidence="6" type="ORF">SAMEA1982600_02237</name>
</gene>
<proteinExistence type="predicted"/>
<protein>
    <submittedName>
        <fullName evidence="6">Pyridine nucleotide-disulfide oxidoreductase</fullName>
        <ecNumber evidence="6">1.8.1.4</ecNumber>
    </submittedName>
</protein>
<dbReference type="EC" id="1.8.1.4" evidence="6"/>
<dbReference type="SUPFAM" id="SSF51905">
    <property type="entry name" value="FAD/NAD(P)-binding domain"/>
    <property type="match status" value="1"/>
</dbReference>
<evidence type="ECO:0000313" key="6">
    <source>
        <dbReference type="EMBL" id="SAI28302.1"/>
    </source>
</evidence>
<feature type="domain" description="Pyridine nucleotide-disulphide oxidoreductase dimerisation" evidence="4">
    <location>
        <begin position="341"/>
        <end position="445"/>
    </location>
</feature>
<dbReference type="GO" id="GO:0003955">
    <property type="term" value="F:NAD(P)H dehydrogenase (quinone) activity"/>
    <property type="evidence" value="ECO:0007669"/>
    <property type="project" value="TreeGrafter"/>
</dbReference>
<dbReference type="InterPro" id="IPR023753">
    <property type="entry name" value="FAD/NAD-binding_dom"/>
</dbReference>
<dbReference type="AlphaFoldDB" id="A0A157P3S4"/>
<dbReference type="RefSeq" id="WP_066411743.1">
    <property type="nucleotide sequence ID" value="NZ_FKBS01000014.1"/>
</dbReference>
<dbReference type="Gene3D" id="3.30.390.30">
    <property type="match status" value="1"/>
</dbReference>
<dbReference type="Pfam" id="PF02852">
    <property type="entry name" value="Pyr_redox_dim"/>
    <property type="match status" value="1"/>
</dbReference>
<dbReference type="GO" id="GO:0004148">
    <property type="term" value="F:dihydrolipoyl dehydrogenase (NADH) activity"/>
    <property type="evidence" value="ECO:0007669"/>
    <property type="project" value="UniProtKB-EC"/>
</dbReference>
<dbReference type="Pfam" id="PF07992">
    <property type="entry name" value="Pyr_redox_2"/>
    <property type="match status" value="1"/>
</dbReference>
<keyword evidence="6" id="KW-0560">Oxidoreductase</keyword>
<dbReference type="PRINTS" id="PR00368">
    <property type="entry name" value="FADPNR"/>
</dbReference>
<dbReference type="EMBL" id="FKBS01000014">
    <property type="protein sequence ID" value="SAI28302.1"/>
    <property type="molecule type" value="Genomic_DNA"/>
</dbReference>
<dbReference type="NCBIfam" id="NF004939">
    <property type="entry name" value="PRK06292.1-1"/>
    <property type="match status" value="1"/>
</dbReference>
<name>A0A157P3S4_9BORD</name>
<dbReference type="InterPro" id="IPR004099">
    <property type="entry name" value="Pyr_nucl-diS_OxRdtase_dimer"/>
</dbReference>
<dbReference type="Gene3D" id="3.50.50.60">
    <property type="entry name" value="FAD/NAD(P)-binding domain"/>
    <property type="match status" value="2"/>
</dbReference>
<comment type="cofactor">
    <cofactor evidence="1">
        <name>FAD</name>
        <dbReference type="ChEBI" id="CHEBI:57692"/>
    </cofactor>
</comment>
<reference evidence="6 7" key="1">
    <citation type="submission" date="2016-03" db="EMBL/GenBank/DDBJ databases">
        <authorList>
            <consortium name="Pathogen Informatics"/>
        </authorList>
    </citation>
    <scope>NUCLEOTIDE SEQUENCE [LARGE SCALE GENOMIC DNA]</scope>
    <source>
        <strain evidence="6 7">NCTC13364</strain>
    </source>
</reference>
<accession>A0A157P3S4</accession>
<feature type="domain" description="FAD/NAD(P)-binding" evidence="5">
    <location>
        <begin position="8"/>
        <end position="315"/>
    </location>
</feature>
<dbReference type="OrthoDB" id="178496at2"/>
<evidence type="ECO:0000259" key="4">
    <source>
        <dbReference type="Pfam" id="PF02852"/>
    </source>
</evidence>
<evidence type="ECO:0000256" key="3">
    <source>
        <dbReference type="ARBA" id="ARBA00022827"/>
    </source>
</evidence>
<keyword evidence="3" id="KW-0274">FAD</keyword>
<evidence type="ECO:0000313" key="7">
    <source>
        <dbReference type="Proteomes" id="UP000077037"/>
    </source>
</evidence>
<evidence type="ECO:0000256" key="1">
    <source>
        <dbReference type="ARBA" id="ARBA00001974"/>
    </source>
</evidence>
<dbReference type="PANTHER" id="PTHR43014">
    <property type="entry name" value="MERCURIC REDUCTASE"/>
    <property type="match status" value="1"/>
</dbReference>
<sequence>MQTRDVEAVVIGAGTAGTNAFHVLKSAGADVLLVDRGPLGTTCARVGCMPSKAVLHAAARWCEARSLVADPACLTLSPHVSWQQSRQIRDEFASEAAQSTRSAAGDRLVMEEARFIAADTLQAGQTRIRARAFVICTGSSPVIPEPLRPLQHRLLTTDNLFDLDVLPARVGVLGMGAIGLEMSIALARLGLDVIGADQLDAIGGAKDPDIQARAQAHFGSLMQLWLGDAVTAEADGDAVRLRQADRHAVVDRLLVATGRHANVDRLDLAAAGVDLDDKGQPRIDPARLTAGHDGIFFAGDVNPDRPLMHEAADEGQAAGRAALARVRDESPKALARRCAITIVFTDPDLCAVGLPFDKANEQGALIGSASGDGNGRARIMGATDNLLRVYAARGTGKLLGASMLATHGEHLAHLLAWAIQNGQTAEQLLAMPFYHPSIEEMLKDALKDIARQMKP</sequence>
<dbReference type="Proteomes" id="UP000077037">
    <property type="component" value="Unassembled WGS sequence"/>
</dbReference>
<organism evidence="6 7">
    <name type="scientific">Bordetella ansorpii</name>
    <dbReference type="NCBI Taxonomy" id="288768"/>
    <lineage>
        <taxon>Bacteria</taxon>
        <taxon>Pseudomonadati</taxon>
        <taxon>Pseudomonadota</taxon>
        <taxon>Betaproteobacteria</taxon>
        <taxon>Burkholderiales</taxon>
        <taxon>Alcaligenaceae</taxon>
        <taxon>Bordetella</taxon>
    </lineage>
</organism>
<dbReference type="GO" id="GO:0050660">
    <property type="term" value="F:flavin adenine dinucleotide binding"/>
    <property type="evidence" value="ECO:0007669"/>
    <property type="project" value="TreeGrafter"/>
</dbReference>
<evidence type="ECO:0000256" key="2">
    <source>
        <dbReference type="ARBA" id="ARBA00022630"/>
    </source>
</evidence>
<dbReference type="PANTHER" id="PTHR43014:SF4">
    <property type="entry name" value="PYRIDINE NUCLEOTIDE-DISULFIDE OXIDOREDUCTASE RCLA-RELATED"/>
    <property type="match status" value="1"/>
</dbReference>
<evidence type="ECO:0000259" key="5">
    <source>
        <dbReference type="Pfam" id="PF07992"/>
    </source>
</evidence>
<dbReference type="SUPFAM" id="SSF55424">
    <property type="entry name" value="FAD/NAD-linked reductases, dimerisation (C-terminal) domain"/>
    <property type="match status" value="1"/>
</dbReference>
<keyword evidence="2" id="KW-0285">Flavoprotein</keyword>